<proteinExistence type="predicted"/>
<dbReference type="EMBL" id="JAYFUL010000001">
    <property type="protein sequence ID" value="MEA5256350.1"/>
    <property type="molecule type" value="Genomic_DNA"/>
</dbReference>
<dbReference type="Pfam" id="PF08811">
    <property type="entry name" value="DUF1800"/>
    <property type="match status" value="1"/>
</dbReference>
<evidence type="ECO:0000313" key="2">
    <source>
        <dbReference type="Proteomes" id="UP001304671"/>
    </source>
</evidence>
<protein>
    <submittedName>
        <fullName evidence="1">DUF1800 domain-containing protein</fullName>
    </submittedName>
</protein>
<dbReference type="InterPro" id="IPR014917">
    <property type="entry name" value="DUF1800"/>
</dbReference>
<keyword evidence="2" id="KW-1185">Reference proteome</keyword>
<accession>A0ABU5QH27</accession>
<name>A0ABU5QH27_9BACT</name>
<evidence type="ECO:0000313" key="1">
    <source>
        <dbReference type="EMBL" id="MEA5256350.1"/>
    </source>
</evidence>
<dbReference type="RefSeq" id="WP_323246153.1">
    <property type="nucleotide sequence ID" value="NZ_JAYFUL010000001.1"/>
</dbReference>
<gene>
    <name evidence="1" type="ORF">VB264_01055</name>
</gene>
<organism evidence="1 2">
    <name type="scientific">Arcicella aquatica</name>
    <dbReference type="NCBI Taxonomy" id="217141"/>
    <lineage>
        <taxon>Bacteria</taxon>
        <taxon>Pseudomonadati</taxon>
        <taxon>Bacteroidota</taxon>
        <taxon>Cytophagia</taxon>
        <taxon>Cytophagales</taxon>
        <taxon>Flectobacillaceae</taxon>
        <taxon>Arcicella</taxon>
    </lineage>
</organism>
<comment type="caution">
    <text evidence="1">The sequence shown here is derived from an EMBL/GenBank/DDBJ whole genome shotgun (WGS) entry which is preliminary data.</text>
</comment>
<reference evidence="1 2" key="1">
    <citation type="submission" date="2023-12" db="EMBL/GenBank/DDBJ databases">
        <title>Novel species of the genus Arcicella isolated from rivers.</title>
        <authorList>
            <person name="Lu H."/>
        </authorList>
    </citation>
    <scope>NUCLEOTIDE SEQUENCE [LARGE SCALE GENOMIC DNA]</scope>
    <source>
        <strain evidence="1 2">LMG 21963</strain>
    </source>
</reference>
<sequence length="520" mass="59996">MALIDTYSQPLSSEQVAHLLRRTTFGATPAQLKEWTGKKVDEIVIQLLASQPTPAHPTLKDGTTFHNLSWGNNAATDADRNTYDGNARKQLKYWWIGLMIKQPVSIIEKMTLFWQNHFVSTTTEASDARFMYRYLQLMRKYALGNFRQFVIEVSKDPAMLKYLDNDQNTAAKSNENYARELQELFTIGIGNYNEDDVKAAARVLTGWRTIGYRDITKPDIGTEFRISQHDTKDKVFSIFYQNKTIKGRTTATAGEEELTEFIDLILAQKATALFIVRKFYRWFVQAEISEQIEKEVIEPLATIFRKNYEIKPVIEALLKSQHFFDVNLLGSQIKSPLDLVIGTLRTFNYQLPDPLTDRLTFDNATTYFFTRAREQQMEVLEQPSVFGWRPYYDTDFYEIWINSTTLALKGSFTDIIVKGSTSLKLTFDSIALAKNTSNPKEPYGLVKALTQPLFAVVLSDEQNKYLVEEVLMAGQPYYEWITIWTDHIDDPNNNNKKTAVKSRLDRLFTYLLRLAEFQMG</sequence>
<dbReference type="Proteomes" id="UP001304671">
    <property type="component" value="Unassembled WGS sequence"/>
</dbReference>